<evidence type="ECO:0000256" key="15">
    <source>
        <dbReference type="PIRSR" id="PIRSR600829-1"/>
    </source>
</evidence>
<organism evidence="19 20">
    <name type="scientific">Sphingobacterium psychroaquaticum</name>
    <dbReference type="NCBI Taxonomy" id="561061"/>
    <lineage>
        <taxon>Bacteria</taxon>
        <taxon>Pseudomonadati</taxon>
        <taxon>Bacteroidota</taxon>
        <taxon>Sphingobacteriia</taxon>
        <taxon>Sphingobacteriales</taxon>
        <taxon>Sphingobacteriaceae</taxon>
        <taxon>Sphingobacterium</taxon>
    </lineage>
</organism>
<protein>
    <submittedName>
        <fullName evidence="19">Diacylglycerol kinase (ATP)</fullName>
    </submittedName>
</protein>
<evidence type="ECO:0000256" key="8">
    <source>
        <dbReference type="ARBA" id="ARBA00022777"/>
    </source>
</evidence>
<keyword evidence="7 17" id="KW-0547">Nucleotide-binding</keyword>
<comment type="subcellular location">
    <subcellularLocation>
        <location evidence="1">Cell membrane</location>
        <topology evidence="1">Multi-pass membrane protein</topology>
    </subcellularLocation>
</comment>
<proteinExistence type="inferred from homology"/>
<accession>A0A1X7IK81</accession>
<keyword evidence="3" id="KW-1003">Cell membrane</keyword>
<evidence type="ECO:0000256" key="3">
    <source>
        <dbReference type="ARBA" id="ARBA00022475"/>
    </source>
</evidence>
<dbReference type="InterPro" id="IPR036945">
    <property type="entry name" value="DAGK_sf"/>
</dbReference>
<evidence type="ECO:0000256" key="7">
    <source>
        <dbReference type="ARBA" id="ARBA00022741"/>
    </source>
</evidence>
<dbReference type="Proteomes" id="UP000192980">
    <property type="component" value="Unassembled WGS sequence"/>
</dbReference>
<keyword evidence="14" id="KW-1208">Phospholipid metabolism</keyword>
<evidence type="ECO:0000256" key="6">
    <source>
        <dbReference type="ARBA" id="ARBA00022692"/>
    </source>
</evidence>
<dbReference type="InterPro" id="IPR000829">
    <property type="entry name" value="DAGK"/>
</dbReference>
<evidence type="ECO:0000313" key="19">
    <source>
        <dbReference type="EMBL" id="SMG15338.1"/>
    </source>
</evidence>
<keyword evidence="6" id="KW-0812">Transmembrane</keyword>
<evidence type="ECO:0000256" key="13">
    <source>
        <dbReference type="ARBA" id="ARBA00023209"/>
    </source>
</evidence>
<comment type="cofactor">
    <cofactor evidence="18">
        <name>Mg(2+)</name>
        <dbReference type="ChEBI" id="CHEBI:18420"/>
    </cofactor>
    <text evidence="18">Mn(2+), Zn(2+), Cd(2+) and Co(2+) support activity to lesser extents.</text>
</comment>
<feature type="binding site" evidence="18">
    <location>
        <position position="77"/>
    </location>
    <ligand>
        <name>a divalent metal cation</name>
        <dbReference type="ChEBI" id="CHEBI:60240"/>
    </ligand>
</feature>
<keyword evidence="18" id="KW-0460">Magnesium</keyword>
<keyword evidence="4" id="KW-0444">Lipid biosynthesis</keyword>
<keyword evidence="13" id="KW-0594">Phospholipid biosynthesis</keyword>
<dbReference type="PANTHER" id="PTHR34299:SF1">
    <property type="entry name" value="DIACYLGLYCEROL KINASE"/>
    <property type="match status" value="1"/>
</dbReference>
<evidence type="ECO:0000256" key="4">
    <source>
        <dbReference type="ARBA" id="ARBA00022516"/>
    </source>
</evidence>
<evidence type="ECO:0000256" key="10">
    <source>
        <dbReference type="ARBA" id="ARBA00022989"/>
    </source>
</evidence>
<reference evidence="19 20" key="1">
    <citation type="submission" date="2017-04" db="EMBL/GenBank/DDBJ databases">
        <authorList>
            <person name="Afonso C.L."/>
            <person name="Miller P.J."/>
            <person name="Scott M.A."/>
            <person name="Spackman E."/>
            <person name="Goraichik I."/>
            <person name="Dimitrov K.M."/>
            <person name="Suarez D.L."/>
            <person name="Swayne D.E."/>
        </authorList>
    </citation>
    <scope>NUCLEOTIDE SEQUENCE [LARGE SCALE GENOMIC DNA]</scope>
    <source>
        <strain evidence="19 20">DSM 22418</strain>
    </source>
</reference>
<feature type="binding site" evidence="16">
    <location>
        <position position="70"/>
    </location>
    <ligand>
        <name>substrate</name>
    </ligand>
</feature>
<name>A0A1X7IK81_9SPHI</name>
<dbReference type="GO" id="GO:0046872">
    <property type="term" value="F:metal ion binding"/>
    <property type="evidence" value="ECO:0007669"/>
    <property type="project" value="UniProtKB-KW"/>
</dbReference>
<evidence type="ECO:0000256" key="11">
    <source>
        <dbReference type="ARBA" id="ARBA00023098"/>
    </source>
</evidence>
<dbReference type="Gene3D" id="1.10.287.3610">
    <property type="match status" value="1"/>
</dbReference>
<dbReference type="GO" id="GO:0008654">
    <property type="term" value="P:phospholipid biosynthetic process"/>
    <property type="evidence" value="ECO:0007669"/>
    <property type="project" value="UniProtKB-KW"/>
</dbReference>
<keyword evidence="8 19" id="KW-0418">Kinase</keyword>
<dbReference type="PANTHER" id="PTHR34299">
    <property type="entry name" value="DIACYLGLYCEROL KINASE"/>
    <property type="match status" value="1"/>
</dbReference>
<feature type="binding site" evidence="17">
    <location>
        <position position="17"/>
    </location>
    <ligand>
        <name>ATP</name>
        <dbReference type="ChEBI" id="CHEBI:30616"/>
    </ligand>
</feature>
<feature type="active site" description="Proton acceptor" evidence="15">
    <location>
        <position position="70"/>
    </location>
</feature>
<evidence type="ECO:0000256" key="16">
    <source>
        <dbReference type="PIRSR" id="PIRSR600829-2"/>
    </source>
</evidence>
<dbReference type="STRING" id="561061.SAMN05660862_0950"/>
<evidence type="ECO:0000256" key="14">
    <source>
        <dbReference type="ARBA" id="ARBA00023264"/>
    </source>
</evidence>
<feature type="binding site" evidence="17">
    <location>
        <position position="29"/>
    </location>
    <ligand>
        <name>ATP</name>
        <dbReference type="ChEBI" id="CHEBI:30616"/>
    </ligand>
</feature>
<evidence type="ECO:0000256" key="18">
    <source>
        <dbReference type="PIRSR" id="PIRSR600829-4"/>
    </source>
</evidence>
<keyword evidence="5" id="KW-0808">Transferase</keyword>
<dbReference type="EMBL" id="FXAU01000001">
    <property type="protein sequence ID" value="SMG15338.1"/>
    <property type="molecule type" value="Genomic_DNA"/>
</dbReference>
<evidence type="ECO:0000256" key="12">
    <source>
        <dbReference type="ARBA" id="ARBA00023136"/>
    </source>
</evidence>
<dbReference type="RefSeq" id="WP_085471769.1">
    <property type="nucleotide sequence ID" value="NZ_CP038029.1"/>
</dbReference>
<evidence type="ECO:0000256" key="9">
    <source>
        <dbReference type="ARBA" id="ARBA00022840"/>
    </source>
</evidence>
<dbReference type="GO" id="GO:0005524">
    <property type="term" value="F:ATP binding"/>
    <property type="evidence" value="ECO:0007669"/>
    <property type="project" value="UniProtKB-KW"/>
</dbReference>
<dbReference type="GO" id="GO:0016301">
    <property type="term" value="F:kinase activity"/>
    <property type="evidence" value="ECO:0007669"/>
    <property type="project" value="UniProtKB-KW"/>
</dbReference>
<dbReference type="InterPro" id="IPR033717">
    <property type="entry name" value="UDPK"/>
</dbReference>
<dbReference type="OrthoDB" id="1493837at2"/>
<feature type="binding site" evidence="18">
    <location>
        <position position="29"/>
    </location>
    <ligand>
        <name>a divalent metal cation</name>
        <dbReference type="ChEBI" id="CHEBI:60240"/>
    </ligand>
</feature>
<keyword evidence="10" id="KW-1133">Transmembrane helix</keyword>
<keyword evidence="20" id="KW-1185">Reference proteome</keyword>
<evidence type="ECO:0000256" key="17">
    <source>
        <dbReference type="PIRSR" id="PIRSR600829-3"/>
    </source>
</evidence>
<feature type="binding site" evidence="17">
    <location>
        <begin position="95"/>
        <end position="96"/>
    </location>
    <ligand>
        <name>ATP</name>
        <dbReference type="ChEBI" id="CHEBI:30616"/>
    </ligand>
</feature>
<keyword evidence="12" id="KW-0472">Membrane</keyword>
<evidence type="ECO:0000256" key="5">
    <source>
        <dbReference type="ARBA" id="ARBA00022679"/>
    </source>
</evidence>
<evidence type="ECO:0000313" key="20">
    <source>
        <dbReference type="Proteomes" id="UP000192980"/>
    </source>
</evidence>
<comment type="similarity">
    <text evidence="2">Belongs to the bacterial diacylglycerol kinase family.</text>
</comment>
<dbReference type="CDD" id="cd14265">
    <property type="entry name" value="UDPK_IM_like"/>
    <property type="match status" value="1"/>
</dbReference>
<gene>
    <name evidence="19" type="ORF">SAMN05660862_0950</name>
</gene>
<evidence type="ECO:0000256" key="2">
    <source>
        <dbReference type="ARBA" id="ARBA00005967"/>
    </source>
</evidence>
<evidence type="ECO:0000256" key="1">
    <source>
        <dbReference type="ARBA" id="ARBA00004651"/>
    </source>
</evidence>
<keyword evidence="18" id="KW-0479">Metal-binding</keyword>
<dbReference type="Pfam" id="PF01219">
    <property type="entry name" value="DAGK_prokar"/>
    <property type="match status" value="1"/>
</dbReference>
<dbReference type="AlphaFoldDB" id="A0A1X7IK81"/>
<feature type="binding site" evidence="17">
    <location>
        <position position="77"/>
    </location>
    <ligand>
        <name>ATP</name>
        <dbReference type="ChEBI" id="CHEBI:30616"/>
    </ligand>
</feature>
<keyword evidence="11" id="KW-0443">Lipid metabolism</keyword>
<sequence length="125" mass="14316">MDNDKFSFSKRLKSFRYAWNGLRIMLREEHNSRIHFSIAVLTTILGFSFGLNRYEWIAVIFCMGLVFICELFNSALEALVDFVSEERQPLLKKVKDLAAAAVLLSAITAFIVGLLIFIPKLSTFF</sequence>
<keyword evidence="9 17" id="KW-0067">ATP-binding</keyword>
<dbReference type="GO" id="GO:0005886">
    <property type="term" value="C:plasma membrane"/>
    <property type="evidence" value="ECO:0007669"/>
    <property type="project" value="UniProtKB-SubCell"/>
</dbReference>